<accession>A0A9P6SWE3</accession>
<dbReference type="AlphaFoldDB" id="A0A9P6SWE3"/>
<feature type="region of interest" description="Disordered" evidence="1">
    <location>
        <begin position="125"/>
        <end position="189"/>
    </location>
</feature>
<feature type="compositionally biased region" description="Low complexity" evidence="1">
    <location>
        <begin position="125"/>
        <end position="136"/>
    </location>
</feature>
<sequence>MTSCSLDKCESFKVNIKRLQKLTKPVTIEDKKVWRHVWDYHRMDEAKYSRNNQSPLARFTRVERVGWKFLCACSRTYTPKSSLLKHVPRCERLEEVFDEVQQRKETYQMEGVLVVETEWRTSNETIEQITTTTSEQDVGEGSSMSYTKNKEAGEDRRVTAISPVDDNDLDKGLSSASSPGSSSTFGKASQHQLWREELGSIARYIDRKQRRRDETLRQELKRRDEYLYNIVEDLTNIAHLEQENKAIKAEME</sequence>
<evidence type="ECO:0000256" key="1">
    <source>
        <dbReference type="SAM" id="MobiDB-lite"/>
    </source>
</evidence>
<evidence type="ECO:0000313" key="2">
    <source>
        <dbReference type="EMBL" id="KAG0008336.1"/>
    </source>
</evidence>
<dbReference type="EMBL" id="JAAAID010001952">
    <property type="protein sequence ID" value="KAG0008336.1"/>
    <property type="molecule type" value="Genomic_DNA"/>
</dbReference>
<reference evidence="2" key="1">
    <citation type="journal article" date="2020" name="Fungal Divers.">
        <title>Resolving the Mortierellaceae phylogeny through synthesis of multi-gene phylogenetics and phylogenomics.</title>
        <authorList>
            <person name="Vandepol N."/>
            <person name="Liber J."/>
            <person name="Desiro A."/>
            <person name="Na H."/>
            <person name="Kennedy M."/>
            <person name="Barry K."/>
            <person name="Grigoriev I.V."/>
            <person name="Miller A.N."/>
            <person name="O'Donnell K."/>
            <person name="Stajich J.E."/>
            <person name="Bonito G."/>
        </authorList>
    </citation>
    <scope>NUCLEOTIDE SEQUENCE</scope>
    <source>
        <strain evidence="2">NRRL 2769</strain>
    </source>
</reference>
<comment type="caution">
    <text evidence="2">The sequence shown here is derived from an EMBL/GenBank/DDBJ whole genome shotgun (WGS) entry which is preliminary data.</text>
</comment>
<proteinExistence type="predicted"/>
<name>A0A9P6SWE3_9FUNG</name>
<keyword evidence="3" id="KW-1185">Reference proteome</keyword>
<feature type="non-terminal residue" evidence="2">
    <location>
        <position position="252"/>
    </location>
</feature>
<feature type="compositionally biased region" description="Low complexity" evidence="1">
    <location>
        <begin position="174"/>
        <end position="183"/>
    </location>
</feature>
<protein>
    <submittedName>
        <fullName evidence="2">Uncharacterized protein</fullName>
    </submittedName>
</protein>
<feature type="compositionally biased region" description="Basic and acidic residues" evidence="1">
    <location>
        <begin position="148"/>
        <end position="158"/>
    </location>
</feature>
<evidence type="ECO:0000313" key="3">
    <source>
        <dbReference type="Proteomes" id="UP000703661"/>
    </source>
</evidence>
<dbReference type="Proteomes" id="UP000703661">
    <property type="component" value="Unassembled WGS sequence"/>
</dbReference>
<organism evidence="2 3">
    <name type="scientific">Entomortierella chlamydospora</name>
    <dbReference type="NCBI Taxonomy" id="101097"/>
    <lineage>
        <taxon>Eukaryota</taxon>
        <taxon>Fungi</taxon>
        <taxon>Fungi incertae sedis</taxon>
        <taxon>Mucoromycota</taxon>
        <taxon>Mortierellomycotina</taxon>
        <taxon>Mortierellomycetes</taxon>
        <taxon>Mortierellales</taxon>
        <taxon>Mortierellaceae</taxon>
        <taxon>Entomortierella</taxon>
    </lineage>
</organism>
<gene>
    <name evidence="2" type="ORF">BGZ80_003574</name>
</gene>